<dbReference type="InterPro" id="IPR027417">
    <property type="entry name" value="P-loop_NTPase"/>
</dbReference>
<dbReference type="Proteomes" id="UP000011131">
    <property type="component" value="Chromosome"/>
</dbReference>
<organism evidence="2 3">
    <name type="scientific">Myxococcus stipitatus (strain DSM 14675 / JCM 12634 / Mx s8)</name>
    <dbReference type="NCBI Taxonomy" id="1278073"/>
    <lineage>
        <taxon>Bacteria</taxon>
        <taxon>Pseudomonadati</taxon>
        <taxon>Myxococcota</taxon>
        <taxon>Myxococcia</taxon>
        <taxon>Myxococcales</taxon>
        <taxon>Cystobacterineae</taxon>
        <taxon>Myxococcaceae</taxon>
        <taxon>Myxococcus</taxon>
    </lineage>
</organism>
<gene>
    <name evidence="2" type="ordered locus">MYSTI_03250</name>
</gene>
<dbReference type="AlphaFoldDB" id="L7UAD9"/>
<dbReference type="Gene3D" id="3.40.50.300">
    <property type="entry name" value="P-loop containing nucleotide triphosphate hydrolases"/>
    <property type="match status" value="1"/>
</dbReference>
<reference evidence="2 3" key="1">
    <citation type="journal article" date="2013" name="Genome Announc.">
        <title>Complete genome sequence of Myxococcus stipitatus strain DSM 14675, a fruiting myxobacterium.</title>
        <authorList>
            <person name="Huntley S."/>
            <person name="Kneip S."/>
            <person name="Treuner-Lange A."/>
            <person name="Sogaard-Andersen L."/>
        </authorList>
    </citation>
    <scope>NUCLEOTIDE SEQUENCE [LARGE SCALE GENOMIC DNA]</scope>
    <source>
        <strain evidence="3">DSM 14675 / JCM 12634 / Mx s8</strain>
    </source>
</reference>
<feature type="domain" description="Helicase ATP-binding" evidence="1">
    <location>
        <begin position="98"/>
        <end position="256"/>
    </location>
</feature>
<dbReference type="HOGENOM" id="CLU_465266_0_0_7"/>
<dbReference type="OrthoDB" id="5384110at2"/>
<dbReference type="InterPro" id="IPR014001">
    <property type="entry name" value="Helicase_ATP-bd"/>
</dbReference>
<evidence type="ECO:0000259" key="1">
    <source>
        <dbReference type="PROSITE" id="PS51192"/>
    </source>
</evidence>
<dbReference type="PROSITE" id="PS51192">
    <property type="entry name" value="HELICASE_ATP_BIND_1"/>
    <property type="match status" value="1"/>
</dbReference>
<dbReference type="SUPFAM" id="SSF52540">
    <property type="entry name" value="P-loop containing nucleoside triphosphate hydrolases"/>
    <property type="match status" value="2"/>
</dbReference>
<dbReference type="EMBL" id="CP004025">
    <property type="protein sequence ID" value="AGC44562.1"/>
    <property type="molecule type" value="Genomic_DNA"/>
</dbReference>
<dbReference type="eggNOG" id="COG0553">
    <property type="taxonomic scope" value="Bacteria"/>
</dbReference>
<evidence type="ECO:0000313" key="2">
    <source>
        <dbReference type="EMBL" id="AGC44562.1"/>
    </source>
</evidence>
<proteinExistence type="predicted"/>
<dbReference type="STRING" id="1278073.MYSTI_03250"/>
<keyword evidence="3" id="KW-1185">Reference proteome</keyword>
<protein>
    <recommendedName>
        <fullName evidence="1">Helicase ATP-binding domain-containing protein</fullName>
    </recommendedName>
</protein>
<evidence type="ECO:0000313" key="3">
    <source>
        <dbReference type="Proteomes" id="UP000011131"/>
    </source>
</evidence>
<sequence>MRLLERLGVTPSIVPPSQPGPPPLTTAQVYGRSPVGYSADLGRILALPRRDLAASYTAADVEALEAALRSPSPQCNCASMSPPRPCPLRLRRVQAQALLEASRVGGLLGPIGTGHGKELTTLLMPMVMPGCRVAVLFIPASLLPQFESEWGYYGAHWKLPNLAGGRWFRVGLPVLHVVTYNKLSSQEATDLLERIRPDLVILNEAHNLKDPKASRTGRFLRYFEKHPRTRLVALSGTFASKSIKDYAHLSRLALGEGSPLPLAHHVVEEWGTALDPGKVVALPGALERLCEPGEHVREGFQRRRNATSGVVATEESALDKPLIIRERKVGPVPAQLFALIELAHAGERPDGEQFQEQLQAVACARQLSAGFYHRWRYPRGEPHELIEQWFARRKAWNKEVWEELKGKRREHLDSPGLLTKAALRAHMSPPYEGDKPVWHAATWPEWTEIHAAVQPEPQAVWVSDFLVKDAAEWARSRVGIVWVEYPELGERIAKEAGVPFYGGGTVASEDILRETGRRSIVASIKAHATGKNLQQFSRNLVVTPPSDGAAWEQLLARTHRPGQQAQVVEVEVCLHSQDYAAAFGTALERARFIQQTDGQSQKILMARSDQPPIDCAG</sequence>
<dbReference type="KEGG" id="msd:MYSTI_03250"/>
<accession>L7UAD9</accession>
<dbReference type="PATRIC" id="fig|1278073.3.peg.3309"/>
<name>L7UAD9_MYXSD</name>